<dbReference type="Gene3D" id="3.40.960.10">
    <property type="entry name" value="VSR Endonuclease"/>
    <property type="match status" value="1"/>
</dbReference>
<keyword evidence="1" id="KW-0472">Membrane</keyword>
<evidence type="ECO:0000256" key="1">
    <source>
        <dbReference type="SAM" id="Phobius"/>
    </source>
</evidence>
<keyword evidence="1" id="KW-1133">Transmembrane helix</keyword>
<dbReference type="OrthoDB" id="5679025at2"/>
<comment type="caution">
    <text evidence="3">The sequence shown here is derived from an EMBL/GenBank/DDBJ whole genome shotgun (WGS) entry which is preliminary data.</text>
</comment>
<evidence type="ECO:0000313" key="4">
    <source>
        <dbReference type="Proteomes" id="UP000295763"/>
    </source>
</evidence>
<keyword evidence="4" id="KW-1185">Reference proteome</keyword>
<dbReference type="InterPro" id="IPR024402">
    <property type="entry name" value="DUF2726"/>
</dbReference>
<dbReference type="Pfam" id="PF10881">
    <property type="entry name" value="DUF2726"/>
    <property type="match status" value="1"/>
</dbReference>
<feature type="domain" description="DUF2726" evidence="2">
    <location>
        <begin position="52"/>
        <end position="158"/>
    </location>
</feature>
<dbReference type="RefSeq" id="WP_131974413.1">
    <property type="nucleotide sequence ID" value="NZ_SLYB01000001.1"/>
</dbReference>
<feature type="transmembrane region" description="Helical" evidence="1">
    <location>
        <begin position="6"/>
        <end position="22"/>
    </location>
</feature>
<organism evidence="3 4">
    <name type="scientific">Cricetibacter osteomyelitidis</name>
    <dbReference type="NCBI Taxonomy" id="1521931"/>
    <lineage>
        <taxon>Bacteria</taxon>
        <taxon>Pseudomonadati</taxon>
        <taxon>Pseudomonadota</taxon>
        <taxon>Gammaproteobacteria</taxon>
        <taxon>Pasteurellales</taxon>
        <taxon>Pasteurellaceae</taxon>
        <taxon>Cricetibacter</taxon>
    </lineage>
</organism>
<dbReference type="AlphaFoldDB" id="A0A4R2T5T3"/>
<reference evidence="3 4" key="1">
    <citation type="submission" date="2019-03" db="EMBL/GenBank/DDBJ databases">
        <title>Genomic Encyclopedia of Type Strains, Phase IV (KMG-IV): sequencing the most valuable type-strain genomes for metagenomic binning, comparative biology and taxonomic classification.</title>
        <authorList>
            <person name="Goeker M."/>
        </authorList>
    </citation>
    <scope>NUCLEOTIDE SEQUENCE [LARGE SCALE GENOMIC DNA]</scope>
    <source>
        <strain evidence="3 4">DSM 28404</strain>
    </source>
</reference>
<accession>A0A4R2T5T3</accession>
<proteinExistence type="predicted"/>
<evidence type="ECO:0000313" key="3">
    <source>
        <dbReference type="EMBL" id="TCP97790.1"/>
    </source>
</evidence>
<dbReference type="EMBL" id="SLYB01000001">
    <property type="protein sequence ID" value="TCP97790.1"/>
    <property type="molecule type" value="Genomic_DNA"/>
</dbReference>
<dbReference type="Proteomes" id="UP000295763">
    <property type="component" value="Unassembled WGS sequence"/>
</dbReference>
<sequence>MNQLLILEIVILVIILIIIVALKSGKNRRKRHSNHELPNALSLIANAKMFTKPLMNKSEYKLFQQINALLAQRFKSAGFRLFAQVSMGEFLGCENRTHFNLINSKRVDFLIIDRCGSPVIVIEYQGGGHFQQNAIERDAIKKEACRQANVYYLEIPQNYDQLSFETISHHLDQYLEAKNATQNQLAKSR</sequence>
<protein>
    <submittedName>
        <fullName evidence="3">Uncharacterized protein DUF2726</fullName>
    </submittedName>
</protein>
<name>A0A4R2T5T3_9PAST</name>
<keyword evidence="1" id="KW-0812">Transmembrane</keyword>
<gene>
    <name evidence="3" type="ORF">EDC44_101174</name>
</gene>
<evidence type="ECO:0000259" key="2">
    <source>
        <dbReference type="Pfam" id="PF10881"/>
    </source>
</evidence>